<comment type="caution">
    <text evidence="1">The sequence shown here is derived from an EMBL/GenBank/DDBJ whole genome shotgun (WGS) entry which is preliminary data.</text>
</comment>
<dbReference type="Proteomes" id="UP001057402">
    <property type="component" value="Chromosome 3"/>
</dbReference>
<dbReference type="EMBL" id="CM042882">
    <property type="protein sequence ID" value="KAI4383879.1"/>
    <property type="molecule type" value="Genomic_DNA"/>
</dbReference>
<keyword evidence="2" id="KW-1185">Reference proteome</keyword>
<gene>
    <name evidence="1" type="ORF">MLD38_009672</name>
</gene>
<sequence>MPCWEWDSLGLITWRKFLLALGFVVSDRIGAVDSAWDSTTSASVNIQSLAGEFKAAYRIKQSTAETIGKVPVHCLYHRSGCTWQGPLSDCLNHCPGCPFGNSPVVCNRCGIQIVHRQVLEHAQTCPGVQAQHPAEGSQLAGVASAADQSLNSESSGNSNSQAPVSQTLMPGPVSNLKSQVLLKCQRLYYPYQAQQAQVYAQPLVPSQSHPQPQSQVQPQPQPLAHGQPPGQQQLLLQRQTHTPAFATTQPSNAQIQPTLPPPSQLPSQVQPSQLVTLSITQPDSQPAHYPSQPFMQAVAQVPPNQLSLAPMPQPAVQPMINSSLQHQPSTALRFCLRLFLQ</sequence>
<proteinExistence type="predicted"/>
<protein>
    <submittedName>
        <fullName evidence="1">Uncharacterized protein</fullName>
    </submittedName>
</protein>
<name>A0ACB9RYB8_9MYRT</name>
<evidence type="ECO:0000313" key="2">
    <source>
        <dbReference type="Proteomes" id="UP001057402"/>
    </source>
</evidence>
<accession>A0ACB9RYB8</accession>
<evidence type="ECO:0000313" key="1">
    <source>
        <dbReference type="EMBL" id="KAI4383879.1"/>
    </source>
</evidence>
<organism evidence="1 2">
    <name type="scientific">Melastoma candidum</name>
    <dbReference type="NCBI Taxonomy" id="119954"/>
    <lineage>
        <taxon>Eukaryota</taxon>
        <taxon>Viridiplantae</taxon>
        <taxon>Streptophyta</taxon>
        <taxon>Embryophyta</taxon>
        <taxon>Tracheophyta</taxon>
        <taxon>Spermatophyta</taxon>
        <taxon>Magnoliopsida</taxon>
        <taxon>eudicotyledons</taxon>
        <taxon>Gunneridae</taxon>
        <taxon>Pentapetalae</taxon>
        <taxon>rosids</taxon>
        <taxon>malvids</taxon>
        <taxon>Myrtales</taxon>
        <taxon>Melastomataceae</taxon>
        <taxon>Melastomatoideae</taxon>
        <taxon>Melastomateae</taxon>
        <taxon>Melastoma</taxon>
    </lineage>
</organism>
<reference evidence="2" key="1">
    <citation type="journal article" date="2023" name="Front. Plant Sci.">
        <title>Chromosomal-level genome assembly of Melastoma candidum provides insights into trichome evolution.</title>
        <authorList>
            <person name="Zhong Y."/>
            <person name="Wu W."/>
            <person name="Sun C."/>
            <person name="Zou P."/>
            <person name="Liu Y."/>
            <person name="Dai S."/>
            <person name="Zhou R."/>
        </authorList>
    </citation>
    <scope>NUCLEOTIDE SEQUENCE [LARGE SCALE GENOMIC DNA]</scope>
</reference>